<organism evidence="3 4">
    <name type="scientific">Erythroxylum novogranatense</name>
    <dbReference type="NCBI Taxonomy" id="1862640"/>
    <lineage>
        <taxon>Eukaryota</taxon>
        <taxon>Viridiplantae</taxon>
        <taxon>Streptophyta</taxon>
        <taxon>Embryophyta</taxon>
        <taxon>Tracheophyta</taxon>
        <taxon>Spermatophyta</taxon>
        <taxon>Magnoliopsida</taxon>
        <taxon>eudicotyledons</taxon>
        <taxon>Gunneridae</taxon>
        <taxon>Pentapetalae</taxon>
        <taxon>rosids</taxon>
        <taxon>fabids</taxon>
        <taxon>Malpighiales</taxon>
        <taxon>Erythroxylaceae</taxon>
        <taxon>Erythroxylum</taxon>
    </lineage>
</organism>
<feature type="compositionally biased region" description="Basic and acidic residues" evidence="1">
    <location>
        <begin position="186"/>
        <end position="201"/>
    </location>
</feature>
<dbReference type="InterPro" id="IPR045117">
    <property type="entry name" value="ATXN2-like"/>
</dbReference>
<evidence type="ECO:0000313" key="4">
    <source>
        <dbReference type="Proteomes" id="UP001159364"/>
    </source>
</evidence>
<dbReference type="GO" id="GO:0010494">
    <property type="term" value="C:cytoplasmic stress granule"/>
    <property type="evidence" value="ECO:0007669"/>
    <property type="project" value="TreeGrafter"/>
</dbReference>
<dbReference type="PANTHER" id="PTHR12854:SF12">
    <property type="entry name" value="POLYADENYLATE-BINDING PROTEIN INTERACTING PROTEIN"/>
    <property type="match status" value="1"/>
</dbReference>
<evidence type="ECO:0000256" key="1">
    <source>
        <dbReference type="SAM" id="MobiDB-lite"/>
    </source>
</evidence>
<dbReference type="Proteomes" id="UP001159364">
    <property type="component" value="Linkage Group LG09"/>
</dbReference>
<dbReference type="InterPro" id="IPR025852">
    <property type="entry name" value="SM_dom_ATX"/>
</dbReference>
<feature type="region of interest" description="Disordered" evidence="1">
    <location>
        <begin position="169"/>
        <end position="249"/>
    </location>
</feature>
<feature type="compositionally biased region" description="Polar residues" evidence="1">
    <location>
        <begin position="203"/>
        <end position="220"/>
    </location>
</feature>
<dbReference type="GO" id="GO:0003729">
    <property type="term" value="F:mRNA binding"/>
    <property type="evidence" value="ECO:0007669"/>
    <property type="project" value="TreeGrafter"/>
</dbReference>
<reference evidence="3 4" key="1">
    <citation type="submission" date="2021-09" db="EMBL/GenBank/DDBJ databases">
        <title>Genomic insights and catalytic innovation underlie evolution of tropane alkaloids biosynthesis.</title>
        <authorList>
            <person name="Wang Y.-J."/>
            <person name="Tian T."/>
            <person name="Huang J.-P."/>
            <person name="Huang S.-X."/>
        </authorList>
    </citation>
    <scope>NUCLEOTIDE SEQUENCE [LARGE SCALE GENOMIC DNA]</scope>
    <source>
        <strain evidence="3">KIB-2018</strain>
        <tissue evidence="3">Leaf</tissue>
    </source>
</reference>
<keyword evidence="4" id="KW-1185">Reference proteome</keyword>
<evidence type="ECO:0000259" key="2">
    <source>
        <dbReference type="Pfam" id="PF14438"/>
    </source>
</evidence>
<feature type="compositionally biased region" description="Basic and acidic residues" evidence="1">
    <location>
        <begin position="221"/>
        <end position="240"/>
    </location>
</feature>
<protein>
    <recommendedName>
        <fullName evidence="2">Ataxin 2 SM domain-containing protein</fullName>
    </recommendedName>
</protein>
<dbReference type="EMBL" id="JAIWQS010000009">
    <property type="protein sequence ID" value="KAJ8754609.1"/>
    <property type="molecule type" value="Genomic_DNA"/>
</dbReference>
<dbReference type="GO" id="GO:0034063">
    <property type="term" value="P:stress granule assembly"/>
    <property type="evidence" value="ECO:0007669"/>
    <property type="project" value="TreeGrafter"/>
</dbReference>
<accession>A0AAV8SRH4</accession>
<comment type="caution">
    <text evidence="3">The sequence shown here is derived from an EMBL/GenBank/DDBJ whole genome shotgun (WGS) entry which is preliminary data.</text>
</comment>
<dbReference type="AlphaFoldDB" id="A0AAV8SRH4"/>
<feature type="region of interest" description="Disordered" evidence="1">
    <location>
        <begin position="312"/>
        <end position="338"/>
    </location>
</feature>
<sequence length="556" mass="59345">MGLKSRTEADTESCLREALLFATVCIVGLPVDVHVRDGSVYSGTFHTASVGNDYGVVLKEAKLTRKGKCEANVGNGSVIDTLVILSDDLVEVVAKGVLFPADGFTGNISGDGMEAVVASEPAKGVYHEEITANELMLDKKNLNKSSRGSAKANNCRAFGFMPIKSAKEHEEKEMKLDYSGNSMEVEQEKRQRPNISRHEETSGDSTNGRQTGDEGSQFNQDHSKEKFEFQREKTTHEDQSPKSINSGPIEAKYDEKGQIIMNLFCNGLPADPAHALNILNNGERPASVSTISTSPVCSSASTVPNSVLDVSLESHSGSSTSSRVVSPQSTESNKSSKEFKLNPGAKIFSPSFLNPISATPPALPTVASMAYIPSNPTVTPLAAAQQEVGINPFAPRPSVTSKFSPFNNLTAGNGGSGSQFSQPTVGHMGSRMQTLRYTGQYPAVQAGQTYVPQNTPPVMVGRLGQQLVYVQPVHDLVANAAAISPVSMRPLLTQQVQYPKHQAGQALQLCMPQPFVAGGQQSFALTSHIPVLQHPVPANRPIGVSGSTTTFSTKFP</sequence>
<feature type="compositionally biased region" description="Low complexity" evidence="1">
    <location>
        <begin position="312"/>
        <end position="329"/>
    </location>
</feature>
<evidence type="ECO:0000313" key="3">
    <source>
        <dbReference type="EMBL" id="KAJ8754609.1"/>
    </source>
</evidence>
<dbReference type="PANTHER" id="PTHR12854">
    <property type="entry name" value="ATAXIN 2-RELATED"/>
    <property type="match status" value="1"/>
</dbReference>
<proteinExistence type="predicted"/>
<gene>
    <name evidence="3" type="ORF">K2173_010700</name>
</gene>
<name>A0AAV8SRH4_9ROSI</name>
<dbReference type="Pfam" id="PF14438">
    <property type="entry name" value="SM-ATX"/>
    <property type="match status" value="1"/>
</dbReference>
<feature type="domain" description="Ataxin 2 SM" evidence="2">
    <location>
        <begin position="17"/>
        <end position="95"/>
    </location>
</feature>